<keyword evidence="13" id="KW-1185">Reference proteome</keyword>
<keyword evidence="4" id="KW-0021">Allosteric enzyme</keyword>
<dbReference type="CDD" id="cd04300">
    <property type="entry name" value="GT35_Glycogen_Phosphorylase"/>
    <property type="match status" value="1"/>
</dbReference>
<feature type="region of interest" description="Disordered" evidence="11">
    <location>
        <begin position="847"/>
        <end position="871"/>
    </location>
</feature>
<dbReference type="GO" id="GO:0005980">
    <property type="term" value="P:glycogen catabolic process"/>
    <property type="evidence" value="ECO:0007669"/>
    <property type="project" value="TreeGrafter"/>
</dbReference>
<accession>A0A8J8P5J8</accession>
<dbReference type="PANTHER" id="PTHR11468">
    <property type="entry name" value="GLYCOGEN PHOSPHORYLASE"/>
    <property type="match status" value="1"/>
</dbReference>
<dbReference type="EMBL" id="RRYP01001074">
    <property type="protein sequence ID" value="TNV86445.1"/>
    <property type="molecule type" value="Genomic_DNA"/>
</dbReference>
<dbReference type="PIRSF" id="PIRSF000460">
    <property type="entry name" value="Pprylas_GlgP"/>
    <property type="match status" value="1"/>
</dbReference>
<evidence type="ECO:0000256" key="3">
    <source>
        <dbReference type="ARBA" id="ARBA00006047"/>
    </source>
</evidence>
<dbReference type="FunFam" id="3.40.50.2000:FF:000002">
    <property type="entry name" value="Alpha-1,4 glucan phosphorylase"/>
    <property type="match status" value="1"/>
</dbReference>
<name>A0A8J8P5J8_HALGN</name>
<dbReference type="AlphaFoldDB" id="A0A8J8P5J8"/>
<evidence type="ECO:0000256" key="2">
    <source>
        <dbReference type="ARBA" id="ARBA00001933"/>
    </source>
</evidence>
<keyword evidence="8 10" id="KW-0119">Carbohydrate metabolism</keyword>
<gene>
    <name evidence="12" type="ORF">FGO68_gene14037</name>
</gene>
<dbReference type="GO" id="GO:0030170">
    <property type="term" value="F:pyridoxal phosphate binding"/>
    <property type="evidence" value="ECO:0007669"/>
    <property type="project" value="InterPro"/>
</dbReference>
<sequence>MLGDDKEVYRPEFANAALKVSEGTRENLWSLMNSYQGRDSRSIQRSIVNHVEYTLGLTRFNFKDFNAYQATSYSVRDRLIEQLNDSNEYFNSQNSKRVYYLSLEFLLGRMLQNSLVNIDMEKKYKDALTDIGFKLEEIYEEEVDPALGNGGLGRLAACFLDSMATLDIPAMGYGIRYDYGIFKQQIQDGYQVEQPDYWLAKGNPWEIERPDVAYPVRFGGTFTKSGSGCGVGRWEGGEVVMAIAYDTPVPGFNTYNTNRLRLWRSRPGNEFDLQKFNDGQYDKSIMERQRAEYITSVLYPNDSTWEGKQLRLKQQYFFCCATIQDIIKRFKLNNTNWNDFPKLNQIQLNDTHPAIAAIELLRVLLDVERLPYDQAWMIVTGTFGYTNHTVLPEALEKWSVNMLQSLLPRHMDLIFFINQIFLEEVKRRFPGDGRRLEVVSMIEGWEDKRVRMANVAIVCSHHVNGVAALHTQILKASVFKDFYEIFPDKFLNMTNGVTPRRWLYCCNPGLAQLISDTINNDDDWVTDMRMVEEIAAYADEQGFVDKFKQVKVDCKKQLQHYIEKTQGIHIRLDAMYDVLVKRIHEYKRQLMDILYIIHRYLQILGMNEEQRRNVVPRVVFIGGKAAPGYKDAKGFIKLINSVADRINNDKSINDLIKVVFFKNYCVSNAQIIIPAADLSQHISTAGTEASGTSNMKFTMNGALIIGTMDGANVEIAQEIGKENMFVFGADVHEVDRYRAQTDEYRKGRLDGRLRNAFRAIYEGKFGALNDDIKGYLNRIEAGSDHYCLSLDFASYVEAQERADRTYRDQALWNKMAIIGIAKSGKFSSDRTIQEYCAQIWKITPKRIPNPADKPQNRVRSFPNLTQLVQNK</sequence>
<proteinExistence type="inferred from homology"/>
<dbReference type="Gene3D" id="3.40.50.2000">
    <property type="entry name" value="Glycogen Phosphorylase B"/>
    <property type="match status" value="2"/>
</dbReference>
<dbReference type="FunFam" id="3.40.50.2000:FF:000003">
    <property type="entry name" value="Alpha-1,4 glucan phosphorylase"/>
    <property type="match status" value="1"/>
</dbReference>
<comment type="cofactor">
    <cofactor evidence="2 10">
        <name>pyridoxal 5'-phosphate</name>
        <dbReference type="ChEBI" id="CHEBI:597326"/>
    </cofactor>
</comment>
<dbReference type="NCBIfam" id="TIGR02093">
    <property type="entry name" value="P_ylase"/>
    <property type="match status" value="1"/>
</dbReference>
<dbReference type="EC" id="2.4.1.1" evidence="10"/>
<evidence type="ECO:0000256" key="5">
    <source>
        <dbReference type="ARBA" id="ARBA00022676"/>
    </source>
</evidence>
<dbReference type="Proteomes" id="UP000785679">
    <property type="component" value="Unassembled WGS sequence"/>
</dbReference>
<evidence type="ECO:0000256" key="10">
    <source>
        <dbReference type="RuleBase" id="RU000587"/>
    </source>
</evidence>
<comment type="caution">
    <text evidence="12">The sequence shown here is derived from an EMBL/GenBank/DDBJ whole genome shotgun (WGS) entry which is preliminary data.</text>
</comment>
<evidence type="ECO:0000256" key="9">
    <source>
        <dbReference type="PIRSR" id="PIRSR000460-1"/>
    </source>
</evidence>
<dbReference type="PROSITE" id="PS00102">
    <property type="entry name" value="PHOSPHORYLASE"/>
    <property type="match status" value="1"/>
</dbReference>
<evidence type="ECO:0000256" key="4">
    <source>
        <dbReference type="ARBA" id="ARBA00022533"/>
    </source>
</evidence>
<keyword evidence="6 10" id="KW-0808">Transferase</keyword>
<protein>
    <recommendedName>
        <fullName evidence="10">Alpha-1,4 glucan phosphorylase</fullName>
        <ecNumber evidence="10">2.4.1.1</ecNumber>
    </recommendedName>
</protein>
<comment type="similarity">
    <text evidence="3 10">Belongs to the glycogen phosphorylase family.</text>
</comment>
<dbReference type="InterPro" id="IPR035090">
    <property type="entry name" value="Pyridoxal_P_attach_site"/>
</dbReference>
<organism evidence="12 13">
    <name type="scientific">Halteria grandinella</name>
    <dbReference type="NCBI Taxonomy" id="5974"/>
    <lineage>
        <taxon>Eukaryota</taxon>
        <taxon>Sar</taxon>
        <taxon>Alveolata</taxon>
        <taxon>Ciliophora</taxon>
        <taxon>Intramacronucleata</taxon>
        <taxon>Spirotrichea</taxon>
        <taxon>Stichotrichia</taxon>
        <taxon>Sporadotrichida</taxon>
        <taxon>Halteriidae</taxon>
        <taxon>Halteria</taxon>
    </lineage>
</organism>
<feature type="compositionally biased region" description="Polar residues" evidence="11">
    <location>
        <begin position="862"/>
        <end position="871"/>
    </location>
</feature>
<comment type="catalytic activity">
    <reaction evidence="1 10">
        <text>[(1-&gt;4)-alpha-D-glucosyl](n) + phosphate = [(1-&gt;4)-alpha-D-glucosyl](n-1) + alpha-D-glucose 1-phosphate</text>
        <dbReference type="Rhea" id="RHEA:41732"/>
        <dbReference type="Rhea" id="RHEA-COMP:9584"/>
        <dbReference type="Rhea" id="RHEA-COMP:9586"/>
        <dbReference type="ChEBI" id="CHEBI:15444"/>
        <dbReference type="ChEBI" id="CHEBI:43474"/>
        <dbReference type="ChEBI" id="CHEBI:58601"/>
        <dbReference type="EC" id="2.4.1.1"/>
    </reaction>
</comment>
<evidence type="ECO:0000313" key="13">
    <source>
        <dbReference type="Proteomes" id="UP000785679"/>
    </source>
</evidence>
<feature type="modified residue" description="N6-(pyridoxal phosphate)lysine" evidence="9">
    <location>
        <position position="696"/>
    </location>
</feature>
<dbReference type="PANTHER" id="PTHR11468:SF3">
    <property type="entry name" value="GLYCOGEN PHOSPHORYLASE, LIVER FORM"/>
    <property type="match status" value="1"/>
</dbReference>
<evidence type="ECO:0000256" key="11">
    <source>
        <dbReference type="SAM" id="MobiDB-lite"/>
    </source>
</evidence>
<keyword evidence="5 10" id="KW-0328">Glycosyltransferase</keyword>
<reference evidence="12" key="1">
    <citation type="submission" date="2019-06" db="EMBL/GenBank/DDBJ databases">
        <authorList>
            <person name="Zheng W."/>
        </authorList>
    </citation>
    <scope>NUCLEOTIDE SEQUENCE</scope>
    <source>
        <strain evidence="12">QDHG01</strain>
    </source>
</reference>
<dbReference type="SUPFAM" id="SSF53756">
    <property type="entry name" value="UDP-Glycosyltransferase/glycogen phosphorylase"/>
    <property type="match status" value="1"/>
</dbReference>
<evidence type="ECO:0000313" key="12">
    <source>
        <dbReference type="EMBL" id="TNV86445.1"/>
    </source>
</evidence>
<dbReference type="InterPro" id="IPR000811">
    <property type="entry name" value="Glyco_trans_35"/>
</dbReference>
<evidence type="ECO:0000256" key="8">
    <source>
        <dbReference type="ARBA" id="ARBA00023277"/>
    </source>
</evidence>
<dbReference type="Pfam" id="PF00343">
    <property type="entry name" value="Phosphorylase"/>
    <property type="match status" value="1"/>
</dbReference>
<keyword evidence="7 9" id="KW-0663">Pyridoxal phosphate</keyword>
<evidence type="ECO:0000256" key="6">
    <source>
        <dbReference type="ARBA" id="ARBA00022679"/>
    </source>
</evidence>
<evidence type="ECO:0000256" key="7">
    <source>
        <dbReference type="ARBA" id="ARBA00022898"/>
    </source>
</evidence>
<dbReference type="OrthoDB" id="9215500at2759"/>
<dbReference type="InterPro" id="IPR011833">
    <property type="entry name" value="Glycg_phsphrylas"/>
</dbReference>
<dbReference type="GO" id="GO:0005737">
    <property type="term" value="C:cytoplasm"/>
    <property type="evidence" value="ECO:0007669"/>
    <property type="project" value="TreeGrafter"/>
</dbReference>
<comment type="function">
    <text evidence="10">Allosteric enzyme that catalyzes the rate-limiting step in glycogen catabolism, the phosphorolytic cleavage of glycogen to produce glucose-1-phosphate, and plays a central role in maintaining cellular and organismal glucose homeostasis.</text>
</comment>
<dbReference type="GO" id="GO:0008184">
    <property type="term" value="F:glycogen phosphorylase activity"/>
    <property type="evidence" value="ECO:0007669"/>
    <property type="project" value="InterPro"/>
</dbReference>
<evidence type="ECO:0000256" key="1">
    <source>
        <dbReference type="ARBA" id="ARBA00001275"/>
    </source>
</evidence>